<dbReference type="Proteomes" id="UP001234916">
    <property type="component" value="Chromosome"/>
</dbReference>
<reference evidence="1" key="1">
    <citation type="journal article" date="2023" name="Nat. Microbiol.">
        <title>Enrichment and characterization of a nitric oxide-reducing microbial community in a continuous bioreactor.</title>
        <authorList>
            <person name="Garrido-Amador P."/>
            <person name="Stortenbeker N."/>
            <person name="Wessels H.J.C.T."/>
            <person name="Speth D.R."/>
            <person name="Garcia-Heredia I."/>
            <person name="Kartal B."/>
        </authorList>
    </citation>
    <scope>NUCLEOTIDE SEQUENCE</scope>
    <source>
        <strain evidence="1">MAG1</strain>
    </source>
</reference>
<dbReference type="AlphaFoldDB" id="A0AA49FLP2"/>
<protein>
    <submittedName>
        <fullName evidence="1">Uncharacterized protein</fullName>
    </submittedName>
</protein>
<proteinExistence type="predicted"/>
<dbReference type="EMBL" id="CP107246">
    <property type="protein sequence ID" value="WIM06246.1"/>
    <property type="molecule type" value="Genomic_DNA"/>
</dbReference>
<name>A0AA49FLP2_9PROT</name>
<evidence type="ECO:0000313" key="1">
    <source>
        <dbReference type="EMBL" id="WIM06246.1"/>
    </source>
</evidence>
<organism evidence="1">
    <name type="scientific">Candidatus Nitricoxidivorans perseverans</name>
    <dbReference type="NCBI Taxonomy" id="2975601"/>
    <lineage>
        <taxon>Bacteria</taxon>
        <taxon>Pseudomonadati</taxon>
        <taxon>Pseudomonadota</taxon>
        <taxon>Betaproteobacteria</taxon>
        <taxon>Nitrosomonadales</taxon>
        <taxon>Sterolibacteriaceae</taxon>
        <taxon>Candidatus Nitricoxidivorans</taxon>
    </lineage>
</organism>
<accession>A0AA49FLP2</accession>
<sequence>MRKNWRRPVPVTVAAAIVLRRLHELHFTGQVAVVAREKFDGGALKRPGVPTILYPMRNAVDYAVDALTAITRNKETPS</sequence>
<gene>
    <name evidence="1" type="ORF">OHM77_02835</name>
</gene>
<dbReference type="KEGG" id="npv:OHM77_02835"/>